<dbReference type="STRING" id="1058.SAMN05421783_10272"/>
<keyword evidence="3" id="KW-1185">Reference proteome</keyword>
<feature type="transmembrane region" description="Helical" evidence="1">
    <location>
        <begin position="201"/>
        <end position="219"/>
    </location>
</feature>
<sequence>MTSTDPGDGAVMSARGAVSSRGGALRLVALILLSILGSPALAHKLQVFAFAEGARIGGSAYFAGGGAASGARIEVLDEDGNKLAELAPDGEGRFVYFAQAPVDHLIRAVTGDGHQAEWRVTAAELAAGFGPEGSIVEAAPRLDHDDLSAIVEIHASPIPAASAATLDTALESAIERAVARQIRPLREQLVAAEDRVRFQDILGGIGYIMGLTGLALWWASRSRSGPP</sequence>
<evidence type="ECO:0000313" key="2">
    <source>
        <dbReference type="EMBL" id="SDW20015.1"/>
    </source>
</evidence>
<accession>A0A1H2RL40</accession>
<evidence type="ECO:0000313" key="3">
    <source>
        <dbReference type="Proteomes" id="UP000198816"/>
    </source>
</evidence>
<evidence type="ECO:0000256" key="1">
    <source>
        <dbReference type="SAM" id="Phobius"/>
    </source>
</evidence>
<dbReference type="RefSeq" id="WP_245731688.1">
    <property type="nucleotide sequence ID" value="NZ_FNNZ01000002.1"/>
</dbReference>
<protein>
    <submittedName>
        <fullName evidence="2">Nickel transport protein</fullName>
    </submittedName>
</protein>
<keyword evidence="1" id="KW-0812">Transmembrane</keyword>
<reference evidence="3" key="1">
    <citation type="submission" date="2016-10" db="EMBL/GenBank/DDBJ databases">
        <authorList>
            <person name="Varghese N."/>
            <person name="Submissions S."/>
        </authorList>
    </citation>
    <scope>NUCLEOTIDE SEQUENCE [LARGE SCALE GENOMIC DNA]</scope>
    <source>
        <strain evidence="3">DSM 217</strain>
    </source>
</reference>
<proteinExistence type="predicted"/>
<dbReference type="AlphaFoldDB" id="A0A1H2RL40"/>
<name>A0A1H2RL40_THIRO</name>
<feature type="transmembrane region" description="Helical" evidence="1">
    <location>
        <begin position="23"/>
        <end position="42"/>
    </location>
</feature>
<keyword evidence="1" id="KW-1133">Transmembrane helix</keyword>
<keyword evidence="1" id="KW-0472">Membrane</keyword>
<gene>
    <name evidence="2" type="ORF">SAMN05421783_10272</name>
</gene>
<dbReference type="EMBL" id="FNNZ01000002">
    <property type="protein sequence ID" value="SDW20015.1"/>
    <property type="molecule type" value="Genomic_DNA"/>
</dbReference>
<dbReference type="Proteomes" id="UP000198816">
    <property type="component" value="Unassembled WGS sequence"/>
</dbReference>
<organism evidence="2 3">
    <name type="scientific">Thiocapsa roseopersicina</name>
    <dbReference type="NCBI Taxonomy" id="1058"/>
    <lineage>
        <taxon>Bacteria</taxon>
        <taxon>Pseudomonadati</taxon>
        <taxon>Pseudomonadota</taxon>
        <taxon>Gammaproteobacteria</taxon>
        <taxon>Chromatiales</taxon>
        <taxon>Chromatiaceae</taxon>
        <taxon>Thiocapsa</taxon>
    </lineage>
</organism>